<gene>
    <name evidence="1" type="ORF">GDO81_017997</name>
</gene>
<dbReference type="Proteomes" id="UP000824782">
    <property type="component" value="Unassembled WGS sequence"/>
</dbReference>
<proteinExistence type="predicted"/>
<dbReference type="EMBL" id="WNYA01000009">
    <property type="protein sequence ID" value="KAG8556263.1"/>
    <property type="molecule type" value="Genomic_DNA"/>
</dbReference>
<evidence type="ECO:0000313" key="1">
    <source>
        <dbReference type="EMBL" id="KAG8556263.1"/>
    </source>
</evidence>
<organism evidence="1 2">
    <name type="scientific">Engystomops pustulosus</name>
    <name type="common">Tungara frog</name>
    <name type="synonym">Physalaemus pustulosus</name>
    <dbReference type="NCBI Taxonomy" id="76066"/>
    <lineage>
        <taxon>Eukaryota</taxon>
        <taxon>Metazoa</taxon>
        <taxon>Chordata</taxon>
        <taxon>Craniata</taxon>
        <taxon>Vertebrata</taxon>
        <taxon>Euteleostomi</taxon>
        <taxon>Amphibia</taxon>
        <taxon>Batrachia</taxon>
        <taxon>Anura</taxon>
        <taxon>Neobatrachia</taxon>
        <taxon>Hyloidea</taxon>
        <taxon>Leptodactylidae</taxon>
        <taxon>Leiuperinae</taxon>
        <taxon>Engystomops</taxon>
    </lineage>
</organism>
<reference evidence="1" key="1">
    <citation type="thesis" date="2020" institute="ProQuest LLC" country="789 East Eisenhower Parkway, Ann Arbor, MI, USA">
        <title>Comparative Genomics and Chromosome Evolution.</title>
        <authorList>
            <person name="Mudd A.B."/>
        </authorList>
    </citation>
    <scope>NUCLEOTIDE SEQUENCE</scope>
    <source>
        <strain evidence="1">237g6f4</strain>
        <tissue evidence="1">Blood</tissue>
    </source>
</reference>
<evidence type="ECO:0000313" key="2">
    <source>
        <dbReference type="Proteomes" id="UP000824782"/>
    </source>
</evidence>
<keyword evidence="2" id="KW-1185">Reference proteome</keyword>
<protein>
    <submittedName>
        <fullName evidence="1">Uncharacterized protein</fullName>
    </submittedName>
</protein>
<accession>A0AAV7A833</accession>
<dbReference type="AlphaFoldDB" id="A0AAV7A833"/>
<name>A0AAV7A833_ENGPU</name>
<comment type="caution">
    <text evidence="1">The sequence shown here is derived from an EMBL/GenBank/DDBJ whole genome shotgun (WGS) entry which is preliminary data.</text>
</comment>
<sequence length="68" mass="7360">MCYDQGMDCFCVSAVHTKGYLSPNISIGGGEVQCEHGLCVLSVGNVDVLCSQVQNSSMNKKWAKTMKK</sequence>